<keyword evidence="7" id="KW-1185">Reference proteome</keyword>
<comment type="subcellular location">
    <subcellularLocation>
        <location evidence="1">Membrane</location>
        <topology evidence="1">Multi-pass membrane protein</topology>
    </subcellularLocation>
</comment>
<evidence type="ECO:0000256" key="1">
    <source>
        <dbReference type="ARBA" id="ARBA00004141"/>
    </source>
</evidence>
<evidence type="ECO:0000256" key="2">
    <source>
        <dbReference type="ARBA" id="ARBA00022692"/>
    </source>
</evidence>
<dbReference type="EMBL" id="AENY02000003">
    <property type="protein sequence ID" value="EKP94044.1"/>
    <property type="molecule type" value="Genomic_DNA"/>
</dbReference>
<sequence>MATTGGASAMTQARPVEGIKQRHGVFTEPPFARWLFSDTRSAWIWLVLRVWLGWQWLEAGLQKIGNPAWTGDKAGAAVAGFLKGALAKTTGEHPDVPGWYAWFIDRVALPNAPLFGHLVAYGEVLIGTALILGLFTGIAAFAGSFMNANFLFAGTVSSNPVMFIVATWIVLAWRVAGWYGLDRWALPALGTPWQPGAVFERKH</sequence>
<organism evidence="6 7">
    <name type="scientific">Thermaerobacter subterraneus DSM 13965</name>
    <dbReference type="NCBI Taxonomy" id="867903"/>
    <lineage>
        <taxon>Bacteria</taxon>
        <taxon>Bacillati</taxon>
        <taxon>Bacillota</taxon>
        <taxon>Clostridia</taxon>
        <taxon>Eubacteriales</taxon>
        <taxon>Clostridiales Family XVII. Incertae Sedis</taxon>
        <taxon>Thermaerobacter</taxon>
    </lineage>
</organism>
<evidence type="ECO:0000256" key="5">
    <source>
        <dbReference type="SAM" id="Phobius"/>
    </source>
</evidence>
<dbReference type="Proteomes" id="UP000005710">
    <property type="component" value="Unassembled WGS sequence"/>
</dbReference>
<comment type="caution">
    <text evidence="6">The sequence shown here is derived from an EMBL/GenBank/DDBJ whole genome shotgun (WGS) entry which is preliminary data.</text>
</comment>
<evidence type="ECO:0000256" key="3">
    <source>
        <dbReference type="ARBA" id="ARBA00022989"/>
    </source>
</evidence>
<dbReference type="Pfam" id="PF07681">
    <property type="entry name" value="DoxX"/>
    <property type="match status" value="1"/>
</dbReference>
<dbReference type="PANTHER" id="PTHR39157">
    <property type="entry name" value="INTEGRAL MEMBRANE PROTEIN-RELATED"/>
    <property type="match status" value="1"/>
</dbReference>
<keyword evidence="4 5" id="KW-0472">Membrane</keyword>
<dbReference type="AlphaFoldDB" id="K6PZN6"/>
<reference evidence="6" key="1">
    <citation type="submission" date="2010-10" db="EMBL/GenBank/DDBJ databases">
        <authorList>
            <consortium name="US DOE Joint Genome Institute (JGI-PGF)"/>
            <person name="Lucas S."/>
            <person name="Copeland A."/>
            <person name="Lapidus A."/>
            <person name="Bruce D."/>
            <person name="Goodwin L."/>
            <person name="Pitluck S."/>
            <person name="Kyrpides N."/>
            <person name="Mavromatis K."/>
            <person name="Detter J.C."/>
            <person name="Han C."/>
            <person name="Land M."/>
            <person name="Hauser L."/>
            <person name="Markowitz V."/>
            <person name="Cheng J.-F."/>
            <person name="Hugenholtz P."/>
            <person name="Woyke T."/>
            <person name="Wu D."/>
            <person name="Pukall R."/>
            <person name="Wahrenburg C."/>
            <person name="Brambilla E."/>
            <person name="Klenk H.-P."/>
            <person name="Eisen J.A."/>
        </authorList>
    </citation>
    <scope>NUCLEOTIDE SEQUENCE [LARGE SCALE GENOMIC DNA]</scope>
    <source>
        <strain evidence="6">DSM 13965</strain>
    </source>
</reference>
<evidence type="ECO:0000313" key="7">
    <source>
        <dbReference type="Proteomes" id="UP000005710"/>
    </source>
</evidence>
<gene>
    <name evidence="6" type="ORF">ThesuDRAFT_01768</name>
</gene>
<evidence type="ECO:0000256" key="4">
    <source>
        <dbReference type="ARBA" id="ARBA00023136"/>
    </source>
</evidence>
<dbReference type="STRING" id="867903.ThesuDRAFT_01768"/>
<dbReference type="eggNOG" id="COG2259">
    <property type="taxonomic scope" value="Bacteria"/>
</dbReference>
<dbReference type="InterPro" id="IPR032808">
    <property type="entry name" value="DoxX"/>
</dbReference>
<proteinExistence type="predicted"/>
<reference evidence="6" key="2">
    <citation type="submission" date="2012-10" db="EMBL/GenBank/DDBJ databases">
        <title>Improved high-quality draft of Thermaerobacter subterraneus C21, DSM 13965.</title>
        <authorList>
            <consortium name="DOE Joint Genome Institute"/>
            <person name="Eisen J."/>
            <person name="Huntemann M."/>
            <person name="Wei C.-L."/>
            <person name="Han J."/>
            <person name="Detter J.C."/>
            <person name="Han C."/>
            <person name="Tapia R."/>
            <person name="Chen A."/>
            <person name="Kyrpides N."/>
            <person name="Mavromatis K."/>
            <person name="Markowitz V."/>
            <person name="Szeto E."/>
            <person name="Ivanova N."/>
            <person name="Mikhailova N."/>
            <person name="Ovchinnikova G."/>
            <person name="Pagani I."/>
            <person name="Pati A."/>
            <person name="Goodwin L."/>
            <person name="Nordberg H.P."/>
            <person name="Cantor M.N."/>
            <person name="Hua S.X."/>
            <person name="Woyke T."/>
            <person name="Eisen J."/>
            <person name="Klenk H.-P."/>
        </authorList>
    </citation>
    <scope>NUCLEOTIDE SEQUENCE [LARGE SCALE GENOMIC DNA]</scope>
    <source>
        <strain evidence="6">DSM 13965</strain>
    </source>
</reference>
<keyword evidence="3 5" id="KW-1133">Transmembrane helix</keyword>
<accession>K6PZN6</accession>
<keyword evidence="2 5" id="KW-0812">Transmembrane</keyword>
<feature type="transmembrane region" description="Helical" evidence="5">
    <location>
        <begin position="118"/>
        <end position="141"/>
    </location>
</feature>
<dbReference type="RefSeq" id="WP_006904044.1">
    <property type="nucleotide sequence ID" value="NZ_JH976535.1"/>
</dbReference>
<name>K6PZN6_9FIRM</name>
<evidence type="ECO:0000313" key="6">
    <source>
        <dbReference type="EMBL" id="EKP94044.1"/>
    </source>
</evidence>
<protein>
    <submittedName>
        <fullName evidence="6">Membrane protein</fullName>
    </submittedName>
</protein>
<feature type="transmembrane region" description="Helical" evidence="5">
    <location>
        <begin position="161"/>
        <end position="181"/>
    </location>
</feature>
<dbReference type="HOGENOM" id="CLU_112782_0_0_9"/>
<dbReference type="PANTHER" id="PTHR39157:SF1">
    <property type="entry name" value="DOXX FAMILY PROTEIN"/>
    <property type="match status" value="1"/>
</dbReference>
<dbReference type="GO" id="GO:0016020">
    <property type="term" value="C:membrane"/>
    <property type="evidence" value="ECO:0007669"/>
    <property type="project" value="UniProtKB-SubCell"/>
</dbReference>